<feature type="chain" id="PRO_5021969523" evidence="1">
    <location>
        <begin position="25"/>
        <end position="185"/>
    </location>
</feature>
<reference evidence="2 3" key="1">
    <citation type="submission" date="2017-05" db="EMBL/GenBank/DDBJ databases">
        <authorList>
            <person name="Varghese N."/>
            <person name="Submissions S."/>
        </authorList>
    </citation>
    <scope>NUCLEOTIDE SEQUENCE [LARGE SCALE GENOMIC DNA]</scope>
    <source>
        <strain evidence="2 3">DSM 28009</strain>
    </source>
</reference>
<evidence type="ECO:0000313" key="3">
    <source>
        <dbReference type="Proteomes" id="UP000319555"/>
    </source>
</evidence>
<sequence length="185" mass="19781">MPNLLRAVTLSCAVVCAGAGSAKAETPITYTDEGRALFSFAVPDFWSVRTGGPREVDDTELNDPRAVARVMGIKPVTDDNVWIGFVSPSGVSSIDGGLRYLQDIDKFLVKDPIVSETVATRIGGLPARVIRGTGTRDRRGINFTATVIDLPRDRVAVAVAVLRDGADPGYVDDLNAVFASFRSLQ</sequence>
<accession>A0A521AKU6</accession>
<protein>
    <submittedName>
        <fullName evidence="2">Uncharacterized protein</fullName>
    </submittedName>
</protein>
<proteinExistence type="predicted"/>
<gene>
    <name evidence="2" type="ORF">SAMN06265380_101190</name>
</gene>
<evidence type="ECO:0000256" key="1">
    <source>
        <dbReference type="SAM" id="SignalP"/>
    </source>
</evidence>
<keyword evidence="3" id="KW-1185">Reference proteome</keyword>
<feature type="signal peptide" evidence="1">
    <location>
        <begin position="1"/>
        <end position="24"/>
    </location>
</feature>
<keyword evidence="1" id="KW-0732">Signal</keyword>
<name>A0A521AKU6_9RHOB</name>
<evidence type="ECO:0000313" key="2">
    <source>
        <dbReference type="EMBL" id="SMO35403.1"/>
    </source>
</evidence>
<dbReference type="RefSeq" id="WP_246097122.1">
    <property type="nucleotide sequence ID" value="NZ_CANLVA010000001.1"/>
</dbReference>
<organism evidence="2 3">
    <name type="scientific">Ruegeria faecimaris</name>
    <dbReference type="NCBI Taxonomy" id="686389"/>
    <lineage>
        <taxon>Bacteria</taxon>
        <taxon>Pseudomonadati</taxon>
        <taxon>Pseudomonadota</taxon>
        <taxon>Alphaproteobacteria</taxon>
        <taxon>Rhodobacterales</taxon>
        <taxon>Roseobacteraceae</taxon>
        <taxon>Ruegeria</taxon>
    </lineage>
</organism>
<dbReference type="EMBL" id="FXTE01000001">
    <property type="protein sequence ID" value="SMO35403.1"/>
    <property type="molecule type" value="Genomic_DNA"/>
</dbReference>
<dbReference type="AlphaFoldDB" id="A0A521AKU6"/>
<dbReference type="Proteomes" id="UP000319555">
    <property type="component" value="Unassembled WGS sequence"/>
</dbReference>